<keyword evidence="3" id="KW-1185">Reference proteome</keyword>
<evidence type="ECO:0000313" key="3">
    <source>
        <dbReference type="Proteomes" id="UP001610563"/>
    </source>
</evidence>
<proteinExistence type="predicted"/>
<name>A0ABR4FSL6_9EURO</name>
<feature type="region of interest" description="Disordered" evidence="1">
    <location>
        <begin position="62"/>
        <end position="101"/>
    </location>
</feature>
<accession>A0ABR4FSL6</accession>
<sequence length="101" mass="10615">MSKPDIAKEVAKLARLSNVQNGLPPSMRVLPVAAIVAGGVITKLTGIPNGIEERMLGTSDMIALEKPVETDSKSKSTPSTSADIREEQPLQANEGSKKTSS</sequence>
<comment type="caution">
    <text evidence="2">The sequence shown here is derived from an EMBL/GenBank/DDBJ whole genome shotgun (WGS) entry which is preliminary data.</text>
</comment>
<gene>
    <name evidence="2" type="ORF">BJX66DRAFT_342316</name>
</gene>
<reference evidence="2 3" key="1">
    <citation type="submission" date="2024-07" db="EMBL/GenBank/DDBJ databases">
        <title>Section-level genome sequencing and comparative genomics of Aspergillus sections Usti and Cavernicolus.</title>
        <authorList>
            <consortium name="Lawrence Berkeley National Laboratory"/>
            <person name="Nybo J.L."/>
            <person name="Vesth T.C."/>
            <person name="Theobald S."/>
            <person name="Frisvad J.C."/>
            <person name="Larsen T.O."/>
            <person name="Kjaerboelling I."/>
            <person name="Rothschild-Mancinelli K."/>
            <person name="Lyhne E.K."/>
            <person name="Kogle M.E."/>
            <person name="Barry K."/>
            <person name="Clum A."/>
            <person name="Na H."/>
            <person name="Ledsgaard L."/>
            <person name="Lin J."/>
            <person name="Lipzen A."/>
            <person name="Kuo A."/>
            <person name="Riley R."/>
            <person name="Mondo S."/>
            <person name="Labutti K."/>
            <person name="Haridas S."/>
            <person name="Pangalinan J."/>
            <person name="Salamov A.A."/>
            <person name="Simmons B.A."/>
            <person name="Magnuson J.K."/>
            <person name="Chen J."/>
            <person name="Drula E."/>
            <person name="Henrissat B."/>
            <person name="Wiebenga A."/>
            <person name="Lubbers R.J."/>
            <person name="Gomes A.C."/>
            <person name="Makela M.R."/>
            <person name="Stajich J."/>
            <person name="Grigoriev I.V."/>
            <person name="Mortensen U.H."/>
            <person name="De Vries R.P."/>
            <person name="Baker S.E."/>
            <person name="Andersen M.R."/>
        </authorList>
    </citation>
    <scope>NUCLEOTIDE SEQUENCE [LARGE SCALE GENOMIC DNA]</scope>
    <source>
        <strain evidence="2 3">CBS 209.92</strain>
    </source>
</reference>
<protein>
    <submittedName>
        <fullName evidence="2">Uncharacterized protein</fullName>
    </submittedName>
</protein>
<dbReference type="EMBL" id="JBFTWV010000122">
    <property type="protein sequence ID" value="KAL2786262.1"/>
    <property type="molecule type" value="Genomic_DNA"/>
</dbReference>
<evidence type="ECO:0000256" key="1">
    <source>
        <dbReference type="SAM" id="MobiDB-lite"/>
    </source>
</evidence>
<organism evidence="2 3">
    <name type="scientific">Aspergillus keveii</name>
    <dbReference type="NCBI Taxonomy" id="714993"/>
    <lineage>
        <taxon>Eukaryota</taxon>
        <taxon>Fungi</taxon>
        <taxon>Dikarya</taxon>
        <taxon>Ascomycota</taxon>
        <taxon>Pezizomycotina</taxon>
        <taxon>Eurotiomycetes</taxon>
        <taxon>Eurotiomycetidae</taxon>
        <taxon>Eurotiales</taxon>
        <taxon>Aspergillaceae</taxon>
        <taxon>Aspergillus</taxon>
        <taxon>Aspergillus subgen. Nidulantes</taxon>
    </lineage>
</organism>
<feature type="compositionally biased region" description="Polar residues" evidence="1">
    <location>
        <begin position="90"/>
        <end position="101"/>
    </location>
</feature>
<evidence type="ECO:0000313" key="2">
    <source>
        <dbReference type="EMBL" id="KAL2786262.1"/>
    </source>
</evidence>
<dbReference type="Proteomes" id="UP001610563">
    <property type="component" value="Unassembled WGS sequence"/>
</dbReference>